<comment type="caution">
    <text evidence="1">The sequence shown here is derived from an EMBL/GenBank/DDBJ whole genome shotgun (WGS) entry which is preliminary data.</text>
</comment>
<dbReference type="Proteomes" id="UP000829398">
    <property type="component" value="Chromosome 1"/>
</dbReference>
<evidence type="ECO:0000313" key="2">
    <source>
        <dbReference type="Proteomes" id="UP000829398"/>
    </source>
</evidence>
<evidence type="ECO:0000313" key="1">
    <source>
        <dbReference type="EMBL" id="KAH9802275.1"/>
    </source>
</evidence>
<protein>
    <submittedName>
        <fullName evidence="1">PB1 domain-containing protein</fullName>
    </submittedName>
</protein>
<name>A0ACB8NW51_CITSI</name>
<dbReference type="EMBL" id="CM039170">
    <property type="protein sequence ID" value="KAH9802275.1"/>
    <property type="molecule type" value="Genomic_DNA"/>
</dbReference>
<proteinExistence type="predicted"/>
<accession>A0ACB8NW51</accession>
<reference evidence="2" key="1">
    <citation type="journal article" date="2023" name="Hortic. Res.">
        <title>A chromosome-level phased genome enabling allele-level studies in sweet orange: a case study on citrus Huanglongbing tolerance.</title>
        <authorList>
            <person name="Wu B."/>
            <person name="Yu Q."/>
            <person name="Deng Z."/>
            <person name="Duan Y."/>
            <person name="Luo F."/>
            <person name="Gmitter F. Jr."/>
        </authorList>
    </citation>
    <scope>NUCLEOTIDE SEQUENCE [LARGE SCALE GENOMIC DNA]</scope>
    <source>
        <strain evidence="2">cv. Valencia</strain>
    </source>
</reference>
<organism evidence="1 2">
    <name type="scientific">Citrus sinensis</name>
    <name type="common">Sweet orange</name>
    <name type="synonym">Citrus aurantium var. sinensis</name>
    <dbReference type="NCBI Taxonomy" id="2711"/>
    <lineage>
        <taxon>Eukaryota</taxon>
        <taxon>Viridiplantae</taxon>
        <taxon>Streptophyta</taxon>
        <taxon>Embryophyta</taxon>
        <taxon>Tracheophyta</taxon>
        <taxon>Spermatophyta</taxon>
        <taxon>Magnoliopsida</taxon>
        <taxon>eudicotyledons</taxon>
        <taxon>Gunneridae</taxon>
        <taxon>Pentapetalae</taxon>
        <taxon>rosids</taxon>
        <taxon>malvids</taxon>
        <taxon>Sapindales</taxon>
        <taxon>Rutaceae</taxon>
        <taxon>Aurantioideae</taxon>
        <taxon>Citrus</taxon>
    </lineage>
</organism>
<sequence>MDPPPLPSLSTAPTTTATVAAPVPTSTYLTYPDSVESSPRSRNADTYDDNNPLPEVPGARLRLMCSYDLDSLVSITTDEDLENMIEEYDRLMATSASALQTSSRIRLFLFFNMPQTAASMGSFLDDAKSETWFVVLAPRSRSATTTPVRSRSVTTTRIRSRTVTNDLPGYDLDALNGSGLLPRGHSDTTMECLLNLDSENDLEGAQLEADHDHNKQVQCSLPDSPLVENSSSFGSSSSSPSMSNLPPIRVRAEDQRNGAIEEQFAQMSFAHSGLRKQQQQEEGGVVFSGAPPLMPTAVATALPPMPVALPTENTSRVLSDDERSDHGVPAGRLRKPPLPLQTVQYRACAAYNVPSPDSVASDSSIASAASSLSKPSYQQDQDGVASGENRGPNSPTTGSNIPIPSPQTPDSGYVSSAQMDQQQQQQPQQQHYIHASMHYIPHQATTPVPISSYYPVYASPQQQILHHRPIDQQYPVYVMSPAQTQAPYASMQPNIAEANNVAASSRALTAVYKEGTPPIYPPKTATQPKPEMQQQYLGYSQIPANQIQQQFVGYSQMQHPSHSIAVAFAAIANYGYEYANPVSHEQVYYTEHQASPLPSHYQIMTAAAAVAALADASKQLPVDSSNHQIRITPSQPL</sequence>
<keyword evidence="2" id="KW-1185">Reference proteome</keyword>
<gene>
    <name evidence="1" type="ORF">KPL71_001323</name>
</gene>